<feature type="domain" description="FAD/NAD(P)-binding" evidence="13">
    <location>
        <begin position="154"/>
        <end position="507"/>
    </location>
</feature>
<dbReference type="InterPro" id="IPR023753">
    <property type="entry name" value="FAD/NAD-binding_dom"/>
</dbReference>
<name>A0A9W8EDL1_9FUNG</name>
<dbReference type="GO" id="GO:0071949">
    <property type="term" value="F:FAD binding"/>
    <property type="evidence" value="ECO:0007669"/>
    <property type="project" value="TreeGrafter"/>
</dbReference>
<feature type="domain" description="Mitochondrial apoptosis-inducing factor C-terminal" evidence="14">
    <location>
        <begin position="561"/>
        <end position="596"/>
    </location>
</feature>
<evidence type="ECO:0000256" key="6">
    <source>
        <dbReference type="ARBA" id="ARBA00022827"/>
    </source>
</evidence>
<evidence type="ECO:0000256" key="9">
    <source>
        <dbReference type="ARBA" id="ARBA00023027"/>
    </source>
</evidence>
<evidence type="ECO:0000259" key="13">
    <source>
        <dbReference type="Pfam" id="PF07992"/>
    </source>
</evidence>
<dbReference type="Pfam" id="PF07992">
    <property type="entry name" value="Pyr_redox_2"/>
    <property type="match status" value="1"/>
</dbReference>
<dbReference type="Gene3D" id="3.30.390.30">
    <property type="match status" value="1"/>
</dbReference>
<evidence type="ECO:0000313" key="16">
    <source>
        <dbReference type="Proteomes" id="UP001151582"/>
    </source>
</evidence>
<dbReference type="GO" id="GO:0006915">
    <property type="term" value="P:apoptotic process"/>
    <property type="evidence" value="ECO:0007669"/>
    <property type="project" value="UniProtKB-KW"/>
</dbReference>
<dbReference type="EMBL" id="JANBQB010000161">
    <property type="protein sequence ID" value="KAJ1980590.1"/>
    <property type="molecule type" value="Genomic_DNA"/>
</dbReference>
<keyword evidence="10" id="KW-0496">Mitochondrion</keyword>
<feature type="domain" description="Mitochondrial apoptosis-inducing factor C-terminal" evidence="14">
    <location>
        <begin position="510"/>
        <end position="559"/>
    </location>
</feature>
<dbReference type="Gene3D" id="3.50.50.60">
    <property type="entry name" value="FAD/NAD(P)-binding domain"/>
    <property type="match status" value="2"/>
</dbReference>
<accession>A0A9W8EDL1</accession>
<evidence type="ECO:0000256" key="12">
    <source>
        <dbReference type="SAM" id="MobiDB-lite"/>
    </source>
</evidence>
<dbReference type="PRINTS" id="PR00411">
    <property type="entry name" value="PNDRDTASEI"/>
</dbReference>
<reference evidence="15" key="1">
    <citation type="submission" date="2022-07" db="EMBL/GenBank/DDBJ databases">
        <title>Phylogenomic reconstructions and comparative analyses of Kickxellomycotina fungi.</title>
        <authorList>
            <person name="Reynolds N.K."/>
            <person name="Stajich J.E."/>
            <person name="Barry K."/>
            <person name="Grigoriev I.V."/>
            <person name="Crous P."/>
            <person name="Smith M.E."/>
        </authorList>
    </citation>
    <scope>NUCLEOTIDE SEQUENCE</scope>
    <source>
        <strain evidence="15">RSA 567</strain>
    </source>
</reference>
<comment type="caution">
    <text evidence="15">The sequence shown here is derived from an EMBL/GenBank/DDBJ whole genome shotgun (WGS) entry which is preliminary data.</text>
</comment>
<keyword evidence="8" id="KW-0560">Oxidoreductase</keyword>
<evidence type="ECO:0000313" key="15">
    <source>
        <dbReference type="EMBL" id="KAJ1980590.1"/>
    </source>
</evidence>
<evidence type="ECO:0000256" key="5">
    <source>
        <dbReference type="ARBA" id="ARBA00022703"/>
    </source>
</evidence>
<evidence type="ECO:0008006" key="17">
    <source>
        <dbReference type="Google" id="ProtNLM"/>
    </source>
</evidence>
<feature type="region of interest" description="Disordered" evidence="12">
    <location>
        <begin position="93"/>
        <end position="133"/>
    </location>
</feature>
<comment type="similarity">
    <text evidence="3">Belongs to the FAD-dependent oxidoreductase family.</text>
</comment>
<evidence type="ECO:0000259" key="14">
    <source>
        <dbReference type="Pfam" id="PF14721"/>
    </source>
</evidence>
<gene>
    <name evidence="15" type="ORF">H4R34_002403</name>
</gene>
<dbReference type="InterPro" id="IPR050446">
    <property type="entry name" value="FAD-oxidoreductase/Apoptosis"/>
</dbReference>
<dbReference type="PANTHER" id="PTHR43557:SF4">
    <property type="entry name" value="APOPTOSIS-INDUCING FACTOR 1, MITOCHONDRIAL"/>
    <property type="match status" value="1"/>
</dbReference>
<dbReference type="SMART" id="SM01353">
    <property type="entry name" value="AIF_C"/>
    <property type="match status" value="1"/>
</dbReference>
<evidence type="ECO:0000256" key="8">
    <source>
        <dbReference type="ARBA" id="ARBA00023002"/>
    </source>
</evidence>
<evidence type="ECO:0000256" key="2">
    <source>
        <dbReference type="ARBA" id="ARBA00004173"/>
    </source>
</evidence>
<evidence type="ECO:0000256" key="1">
    <source>
        <dbReference type="ARBA" id="ARBA00001974"/>
    </source>
</evidence>
<evidence type="ECO:0000256" key="10">
    <source>
        <dbReference type="ARBA" id="ARBA00023128"/>
    </source>
</evidence>
<dbReference type="PANTHER" id="PTHR43557">
    <property type="entry name" value="APOPTOSIS-INDUCING FACTOR 1"/>
    <property type="match status" value="1"/>
</dbReference>
<proteinExistence type="inferred from homology"/>
<evidence type="ECO:0000256" key="11">
    <source>
        <dbReference type="ARBA" id="ARBA00047786"/>
    </source>
</evidence>
<dbReference type="GO" id="GO:0005739">
    <property type="term" value="C:mitochondrion"/>
    <property type="evidence" value="ECO:0007669"/>
    <property type="project" value="UniProtKB-SubCell"/>
</dbReference>
<dbReference type="SUPFAM" id="SSF51905">
    <property type="entry name" value="FAD/NAD(P)-binding domain"/>
    <property type="match status" value="1"/>
</dbReference>
<dbReference type="GO" id="GO:0016174">
    <property type="term" value="F:NAD(P)H oxidase H2O2-forming activity"/>
    <property type="evidence" value="ECO:0007669"/>
    <property type="project" value="TreeGrafter"/>
</dbReference>
<dbReference type="InterPro" id="IPR029324">
    <property type="entry name" value="AIF_C"/>
</dbReference>
<dbReference type="Pfam" id="PF14721">
    <property type="entry name" value="AIF_C"/>
    <property type="match status" value="2"/>
</dbReference>
<dbReference type="SUPFAM" id="SSF55424">
    <property type="entry name" value="FAD/NAD-linked reductases, dimerisation (C-terminal) domain"/>
    <property type="match status" value="1"/>
</dbReference>
<dbReference type="Proteomes" id="UP001151582">
    <property type="component" value="Unassembled WGS sequence"/>
</dbReference>
<sequence>MRSLITASVRWARPLRLPRIDLLTNRARADCALPQSMQRFQPTGLARSYATHSPKSPSRRADHYDQSGELWGFTSFVVFGAVFLYLSSKPTQPSGSEYYRQYHYTDPNKPKTRDAAALSAPVDSTPSPTDLPDILGADLNSTDTERVPLRSYYPYVLVGGGTTAYHALKAIRESDPEADVLIIGAEAMPPYSRPPLSKEMWRTKSAGSRNALKFTDWQGHDQSLFYNEGMSYTVVKPDPATDRLVYSVHPERKLPILLLRQQVTDLNVDKQQITLANGHAIQYGKVLLATGGTPRALALDQTDDDDEALAAVVRARTTTFRGYQDFTRLDELTQEPHEIVIVGGGFLGSELAAALAVRTKAVGGRVTQIVPEEGVLSAVLPQYLSHWTTERLEAQGVKVLRQTEVKQVSATQLQDHRGKDRAKLVLNLSNGSQISADHIVQAVGIEPNVVLAKDAGLEIDPHHGGIAVNAELQARTNVYAAGDVASYHDVLLGRRRLEHYDHAAQSGYHAGKNMCGSRSPYLYQPMFWSDLGPDVSFEAVGLVDSKLATVSVWAKPSADAPEEYGRGLLFYLKDSRIVGMIAWNLPGKIDMARQVVLRHEFRYKHIQGLTRVFNIHQLEPTMT</sequence>
<keyword evidence="4" id="KW-0285">Flavoprotein</keyword>
<keyword evidence="6" id="KW-0274">FAD</keyword>
<organism evidence="15 16">
    <name type="scientific">Dimargaris verticillata</name>
    <dbReference type="NCBI Taxonomy" id="2761393"/>
    <lineage>
        <taxon>Eukaryota</taxon>
        <taxon>Fungi</taxon>
        <taxon>Fungi incertae sedis</taxon>
        <taxon>Zoopagomycota</taxon>
        <taxon>Kickxellomycotina</taxon>
        <taxon>Dimargaritomycetes</taxon>
        <taxon>Dimargaritales</taxon>
        <taxon>Dimargaritaceae</taxon>
        <taxon>Dimargaris</taxon>
    </lineage>
</organism>
<keyword evidence="9" id="KW-0520">NAD</keyword>
<dbReference type="AlphaFoldDB" id="A0A9W8EDL1"/>
<dbReference type="OrthoDB" id="6029at2759"/>
<comment type="subcellular location">
    <subcellularLocation>
        <location evidence="2">Mitochondrion</location>
    </subcellularLocation>
</comment>
<dbReference type="PRINTS" id="PR00368">
    <property type="entry name" value="FADPNR"/>
</dbReference>
<keyword evidence="7" id="KW-0809">Transit peptide</keyword>
<protein>
    <recommendedName>
        <fullName evidence="17">Apoptosis-inducing factor 1, mitochondrial</fullName>
    </recommendedName>
</protein>
<comment type="catalytic activity">
    <reaction evidence="11">
        <text>A + NADH + H(+) = AH2 + NAD(+)</text>
        <dbReference type="Rhea" id="RHEA:11356"/>
        <dbReference type="ChEBI" id="CHEBI:13193"/>
        <dbReference type="ChEBI" id="CHEBI:15378"/>
        <dbReference type="ChEBI" id="CHEBI:17499"/>
        <dbReference type="ChEBI" id="CHEBI:57540"/>
        <dbReference type="ChEBI" id="CHEBI:57945"/>
    </reaction>
</comment>
<evidence type="ECO:0000256" key="7">
    <source>
        <dbReference type="ARBA" id="ARBA00022946"/>
    </source>
</evidence>
<evidence type="ECO:0000256" key="3">
    <source>
        <dbReference type="ARBA" id="ARBA00006442"/>
    </source>
</evidence>
<keyword evidence="5" id="KW-0053">Apoptosis</keyword>
<comment type="cofactor">
    <cofactor evidence="1">
        <name>FAD</name>
        <dbReference type="ChEBI" id="CHEBI:57692"/>
    </cofactor>
</comment>
<dbReference type="InterPro" id="IPR016156">
    <property type="entry name" value="FAD/NAD-linked_Rdtase_dimer_sf"/>
</dbReference>
<evidence type="ECO:0000256" key="4">
    <source>
        <dbReference type="ARBA" id="ARBA00022630"/>
    </source>
</evidence>
<keyword evidence="16" id="KW-1185">Reference proteome</keyword>
<dbReference type="GO" id="GO:0033108">
    <property type="term" value="P:mitochondrial respiratory chain complex assembly"/>
    <property type="evidence" value="ECO:0007669"/>
    <property type="project" value="TreeGrafter"/>
</dbReference>
<dbReference type="GO" id="GO:0046983">
    <property type="term" value="F:protein dimerization activity"/>
    <property type="evidence" value="ECO:0007669"/>
    <property type="project" value="InterPro"/>
</dbReference>
<dbReference type="InterPro" id="IPR036188">
    <property type="entry name" value="FAD/NAD-bd_sf"/>
</dbReference>